<evidence type="ECO:0000313" key="1">
    <source>
        <dbReference type="Proteomes" id="UP000887565"/>
    </source>
</evidence>
<evidence type="ECO:0000313" key="2">
    <source>
        <dbReference type="WBParaSite" id="nRc.2.0.1.t45712-RA"/>
    </source>
</evidence>
<protein>
    <submittedName>
        <fullName evidence="2">Uncharacterized protein</fullName>
    </submittedName>
</protein>
<name>A0A915L4N0_ROMCU</name>
<keyword evidence="1" id="KW-1185">Reference proteome</keyword>
<dbReference type="WBParaSite" id="nRc.2.0.1.t45712-RA">
    <property type="protein sequence ID" value="nRc.2.0.1.t45712-RA"/>
    <property type="gene ID" value="nRc.2.0.1.g45712"/>
</dbReference>
<reference evidence="2" key="1">
    <citation type="submission" date="2022-11" db="UniProtKB">
        <authorList>
            <consortium name="WormBaseParasite"/>
        </authorList>
    </citation>
    <scope>IDENTIFICATION</scope>
</reference>
<dbReference type="AlphaFoldDB" id="A0A915L4N0"/>
<dbReference type="Proteomes" id="UP000887565">
    <property type="component" value="Unplaced"/>
</dbReference>
<accession>A0A915L4N0</accession>
<proteinExistence type="predicted"/>
<sequence>MENDIIDNILQIGGPSYVGDNVLSQRFQSFYESRYGLSDVHLQPISLLYMIYSSILALPLTNKMEKYQIEGILLRKAVRTMKLVVSHHASNREVSLKEHLIEVTKELRSSQYGLDKEKIIFISVNHEDVKRAFTIPVSQMKNVDIDHLQASTQTFIEEIDVQKNVNFVDDLLALDNFQENGPNVIKSIDTLIKNLAVEKGKHTLKSYIYGQLMAKDSNVEKRIPDLNPDEILSHLETCSEEYQSIKGSKMELILSSIKSDLSGKLSQLTDADIMHFFQGYFSGYKLIPYAHDFLGVMNEESKPLFISTVATQDHQKDSEKQLEEVAAQYILDYAHSEGRRHASFICIGHNTQDLGLMKFTTFGKHKQTFERCILGIGYHRKKRANSLNIVCPAEEKKILDEETKLGNIKRSLQTVSKVSQILMTAQIFKSMISALIRKDYKEFALNTAFLVSGPLMESLSIRLMTQGAKMSSVLAGRSLMIAAPFLARLPMSGFVVYDLLQQIKDFKAGNLDAKVNVIGDSSILAIEFASASVEGMEAVGLISGIADVFGPVGFTISTAIFIGTDIYSAVKSVEKINQIVHLTTWQRFQTGFLAFWHLPPTKSVQKKLDEKIIADLTHKNAARFFEQYAFVGYYFFPAYKVNGKFIENNSLNLVDKKGVTTSKVPGLLTPICTKEYINYECKQMVGYRNTCLNNLTVILLGNGTDRIKTFTDKSTTFLIGNGIKSVVGSRRGDTFILNGETTEGYLNGHAGLDTLNAMHFSVDNHIYFNITNNTLRYLNKILKVFNINNFIGRPNARDIIECSCRTSYNSTDINVINVTLDKALAGNNSDCIIVNMRRPMRIMYNDKKIFLAPIDYYLKNSSYTLIHKGLIEPYTTIVIEKYLINYETFTYKNTSLILTNVNFVEVDEDLVLLILEKFSIEKELQTLRIKFEDQTLLLNTMLEEIRESEEFEDWSSLDDQIADLIEIRD</sequence>
<organism evidence="1 2">
    <name type="scientific">Romanomermis culicivorax</name>
    <name type="common">Nematode worm</name>
    <dbReference type="NCBI Taxonomy" id="13658"/>
    <lineage>
        <taxon>Eukaryota</taxon>
        <taxon>Metazoa</taxon>
        <taxon>Ecdysozoa</taxon>
        <taxon>Nematoda</taxon>
        <taxon>Enoplea</taxon>
        <taxon>Dorylaimia</taxon>
        <taxon>Mermithida</taxon>
        <taxon>Mermithoidea</taxon>
        <taxon>Mermithidae</taxon>
        <taxon>Romanomermis</taxon>
    </lineage>
</organism>